<evidence type="ECO:0000256" key="5">
    <source>
        <dbReference type="ARBA" id="ARBA00023136"/>
    </source>
</evidence>
<dbReference type="Proteomes" id="UP000309872">
    <property type="component" value="Unassembled WGS sequence"/>
</dbReference>
<sequence length="63" mass="7224">MDFQTIITYIFGFLVIAIPLLAIYKCILNNDHTKGERILWMAGVLIIPVFGGVIYLIMHGWKK</sequence>
<accession>A0A4U0H303</accession>
<gene>
    <name evidence="8" type="ORF">FAZ19_15430</name>
</gene>
<evidence type="ECO:0000259" key="7">
    <source>
        <dbReference type="Pfam" id="PF13396"/>
    </source>
</evidence>
<protein>
    <recommendedName>
        <fullName evidence="7">Cardiolipin synthase N-terminal domain-containing protein</fullName>
    </recommendedName>
</protein>
<name>A0A4U0H303_9SPHI</name>
<dbReference type="Pfam" id="PF13396">
    <property type="entry name" value="PLDc_N"/>
    <property type="match status" value="1"/>
</dbReference>
<dbReference type="GO" id="GO:0005886">
    <property type="term" value="C:plasma membrane"/>
    <property type="evidence" value="ECO:0007669"/>
    <property type="project" value="UniProtKB-SubCell"/>
</dbReference>
<evidence type="ECO:0000256" key="4">
    <source>
        <dbReference type="ARBA" id="ARBA00022989"/>
    </source>
</evidence>
<comment type="subcellular location">
    <subcellularLocation>
        <location evidence="1">Cell membrane</location>
        <topology evidence="1">Multi-pass membrane protein</topology>
    </subcellularLocation>
</comment>
<dbReference type="InterPro" id="IPR027379">
    <property type="entry name" value="CLS_N"/>
</dbReference>
<reference evidence="8 9" key="1">
    <citation type="submission" date="2019-04" db="EMBL/GenBank/DDBJ databases">
        <title>Sphingobacterium olei sp. nov., isolated from oil-contaminated soil.</title>
        <authorList>
            <person name="Liu B."/>
        </authorList>
    </citation>
    <scope>NUCLEOTIDE SEQUENCE [LARGE SCALE GENOMIC DNA]</scope>
    <source>
        <strain evidence="8 9">Y3L14</strain>
    </source>
</reference>
<evidence type="ECO:0000256" key="3">
    <source>
        <dbReference type="ARBA" id="ARBA00022692"/>
    </source>
</evidence>
<feature type="domain" description="Cardiolipin synthase N-terminal" evidence="7">
    <location>
        <begin position="20"/>
        <end position="57"/>
    </location>
</feature>
<dbReference type="OrthoDB" id="711885at2"/>
<evidence type="ECO:0000313" key="9">
    <source>
        <dbReference type="Proteomes" id="UP000309872"/>
    </source>
</evidence>
<proteinExistence type="predicted"/>
<feature type="transmembrane region" description="Helical" evidence="6">
    <location>
        <begin position="6"/>
        <end position="26"/>
    </location>
</feature>
<keyword evidence="3 6" id="KW-0812">Transmembrane</keyword>
<evidence type="ECO:0000256" key="6">
    <source>
        <dbReference type="SAM" id="Phobius"/>
    </source>
</evidence>
<feature type="transmembrane region" description="Helical" evidence="6">
    <location>
        <begin position="38"/>
        <end position="58"/>
    </location>
</feature>
<organism evidence="8 9">
    <name type="scientific">Sphingobacterium alkalisoli</name>
    <dbReference type="NCBI Taxonomy" id="1874115"/>
    <lineage>
        <taxon>Bacteria</taxon>
        <taxon>Pseudomonadati</taxon>
        <taxon>Bacteroidota</taxon>
        <taxon>Sphingobacteriia</taxon>
        <taxon>Sphingobacteriales</taxon>
        <taxon>Sphingobacteriaceae</taxon>
        <taxon>Sphingobacterium</taxon>
    </lineage>
</organism>
<keyword evidence="5 6" id="KW-0472">Membrane</keyword>
<keyword evidence="9" id="KW-1185">Reference proteome</keyword>
<evidence type="ECO:0000256" key="2">
    <source>
        <dbReference type="ARBA" id="ARBA00022475"/>
    </source>
</evidence>
<dbReference type="AlphaFoldDB" id="A0A4U0H303"/>
<keyword evidence="4 6" id="KW-1133">Transmembrane helix</keyword>
<evidence type="ECO:0000256" key="1">
    <source>
        <dbReference type="ARBA" id="ARBA00004651"/>
    </source>
</evidence>
<dbReference type="RefSeq" id="WP_136821642.1">
    <property type="nucleotide sequence ID" value="NZ_BMJX01000004.1"/>
</dbReference>
<comment type="caution">
    <text evidence="8">The sequence shown here is derived from an EMBL/GenBank/DDBJ whole genome shotgun (WGS) entry which is preliminary data.</text>
</comment>
<evidence type="ECO:0000313" key="8">
    <source>
        <dbReference type="EMBL" id="TJY64582.1"/>
    </source>
</evidence>
<keyword evidence="2" id="KW-1003">Cell membrane</keyword>
<dbReference type="EMBL" id="SUKA01000004">
    <property type="protein sequence ID" value="TJY64582.1"/>
    <property type="molecule type" value="Genomic_DNA"/>
</dbReference>